<protein>
    <recommendedName>
        <fullName evidence="1">DUF4216 domain-containing protein</fullName>
    </recommendedName>
</protein>
<evidence type="ECO:0000259" key="1">
    <source>
        <dbReference type="Pfam" id="PF13952"/>
    </source>
</evidence>
<accession>A0AAF0URL2</accession>
<dbReference type="PANTHER" id="PTHR48258:SF8">
    <property type="entry name" value="DUF4216 DOMAIN-CONTAINING PROTEIN"/>
    <property type="match status" value="1"/>
</dbReference>
<evidence type="ECO:0000313" key="3">
    <source>
        <dbReference type="Proteomes" id="UP001234989"/>
    </source>
</evidence>
<dbReference type="InterPro" id="IPR025312">
    <property type="entry name" value="DUF4216"/>
</dbReference>
<reference evidence="2" key="1">
    <citation type="submission" date="2023-08" db="EMBL/GenBank/DDBJ databases">
        <title>A de novo genome assembly of Solanum verrucosum Schlechtendal, a Mexican diploid species geographically isolated from the other diploid A-genome species in potato relatives.</title>
        <authorList>
            <person name="Hosaka K."/>
        </authorList>
    </citation>
    <scope>NUCLEOTIDE SEQUENCE</scope>
    <source>
        <tissue evidence="2">Young leaves</tissue>
    </source>
</reference>
<evidence type="ECO:0000313" key="2">
    <source>
        <dbReference type="EMBL" id="WMV50173.1"/>
    </source>
</evidence>
<dbReference type="AlphaFoldDB" id="A0AAF0URL2"/>
<feature type="domain" description="DUF4216" evidence="1">
    <location>
        <begin position="95"/>
        <end position="155"/>
    </location>
</feature>
<dbReference type="Pfam" id="PF13952">
    <property type="entry name" value="DUF4216"/>
    <property type="match status" value="1"/>
</dbReference>
<sequence>MEDDEDIQDEFSHMFSKTGHPIESEKERKRKTFEMDINQWSEAHRYALFNTGDEQVEAFINGVTLPATTDSFASARDKNPIDGMVTYYAVIRDIIEIDYYGYFSVVLFRCDWFHNEVDEYQLTQVYFNRLCSANDPFVLASQVNQFFYVEDPIEKEVHYAIKKVHVDLYDLEEEDCPNIDQTFWREPNDDIGSSDRLLDVDVRWSREDLPVDIVDVPSSAEC</sequence>
<gene>
    <name evidence="2" type="ORF">MTR67_043558</name>
</gene>
<organism evidence="2 3">
    <name type="scientific">Solanum verrucosum</name>
    <dbReference type="NCBI Taxonomy" id="315347"/>
    <lineage>
        <taxon>Eukaryota</taxon>
        <taxon>Viridiplantae</taxon>
        <taxon>Streptophyta</taxon>
        <taxon>Embryophyta</taxon>
        <taxon>Tracheophyta</taxon>
        <taxon>Spermatophyta</taxon>
        <taxon>Magnoliopsida</taxon>
        <taxon>eudicotyledons</taxon>
        <taxon>Gunneridae</taxon>
        <taxon>Pentapetalae</taxon>
        <taxon>asterids</taxon>
        <taxon>lamiids</taxon>
        <taxon>Solanales</taxon>
        <taxon>Solanaceae</taxon>
        <taxon>Solanoideae</taxon>
        <taxon>Solaneae</taxon>
        <taxon>Solanum</taxon>
    </lineage>
</organism>
<dbReference type="EMBL" id="CP133621">
    <property type="protein sequence ID" value="WMV50173.1"/>
    <property type="molecule type" value="Genomic_DNA"/>
</dbReference>
<dbReference type="PANTHER" id="PTHR48258">
    <property type="entry name" value="DUF4218 DOMAIN-CONTAINING PROTEIN-RELATED"/>
    <property type="match status" value="1"/>
</dbReference>
<dbReference type="Proteomes" id="UP001234989">
    <property type="component" value="Chromosome 10"/>
</dbReference>
<keyword evidence="3" id="KW-1185">Reference proteome</keyword>
<name>A0AAF0URL2_SOLVR</name>
<proteinExistence type="predicted"/>